<dbReference type="Proteomes" id="UP001189429">
    <property type="component" value="Unassembled WGS sequence"/>
</dbReference>
<organism evidence="1 2">
    <name type="scientific">Prorocentrum cordatum</name>
    <dbReference type="NCBI Taxonomy" id="2364126"/>
    <lineage>
        <taxon>Eukaryota</taxon>
        <taxon>Sar</taxon>
        <taxon>Alveolata</taxon>
        <taxon>Dinophyceae</taxon>
        <taxon>Prorocentrales</taxon>
        <taxon>Prorocentraceae</taxon>
        <taxon>Prorocentrum</taxon>
    </lineage>
</organism>
<evidence type="ECO:0000313" key="1">
    <source>
        <dbReference type="EMBL" id="CAK0846548.1"/>
    </source>
</evidence>
<sequence length="437" mass="44795">MAGGLGGEASGSGEGTYTVFDCCLGGAPFEARTLHEAVHSWADALHEHAALANGGGGLRAGLALVQRTGTAEVLPWGFHAAAALRAAAQRLQAWAAAGELESGGAAGASGAGDGEGCLLEALGGVRQRLLAHAQAHPGEPGARHVRVEVWSLRAEVRAPLLRHRASGVAGGQPGAPAISVALVSLGGGGGAPCCEVAPSDLEVIQVAPSSADVRRHFRRLLSGWMAAVVVMPAAKAGVASWRPARAACVCLPTVLPLPDREESAPIAPVEFNLVGLVSADAVAPCHSYGVPLVLRPAHAPGARASLEALAAGLQLRGAVGIFSAELCPAGLCYRSQAQFFFASPSGCRGGPRSLVLQGALSYSVASAAVPVSLPRPDLREEEERFSAPYLALGRWPLERVYNPLRHCLEPPLCRVLAEEADLRGRARDGAKIGPADV</sequence>
<protein>
    <submittedName>
        <fullName evidence="1">Uncharacterized protein</fullName>
    </submittedName>
</protein>
<dbReference type="EMBL" id="CAUYUJ010014832">
    <property type="protein sequence ID" value="CAK0846548.1"/>
    <property type="molecule type" value="Genomic_DNA"/>
</dbReference>
<proteinExistence type="predicted"/>
<reference evidence="1" key="1">
    <citation type="submission" date="2023-10" db="EMBL/GenBank/DDBJ databases">
        <authorList>
            <person name="Chen Y."/>
            <person name="Shah S."/>
            <person name="Dougan E. K."/>
            <person name="Thang M."/>
            <person name="Chan C."/>
        </authorList>
    </citation>
    <scope>NUCLEOTIDE SEQUENCE [LARGE SCALE GENOMIC DNA]</scope>
</reference>
<comment type="caution">
    <text evidence="1">The sequence shown here is derived from an EMBL/GenBank/DDBJ whole genome shotgun (WGS) entry which is preliminary data.</text>
</comment>
<keyword evidence="2" id="KW-1185">Reference proteome</keyword>
<name>A0ABN9TLU2_9DINO</name>
<evidence type="ECO:0000313" key="2">
    <source>
        <dbReference type="Proteomes" id="UP001189429"/>
    </source>
</evidence>
<accession>A0ABN9TLU2</accession>
<gene>
    <name evidence="1" type="ORF">PCOR1329_LOCUS40018</name>
</gene>